<feature type="compositionally biased region" description="Low complexity" evidence="6">
    <location>
        <begin position="755"/>
        <end position="785"/>
    </location>
</feature>
<dbReference type="GO" id="GO:0003677">
    <property type="term" value="F:DNA binding"/>
    <property type="evidence" value="ECO:0007669"/>
    <property type="project" value="InterPro"/>
</dbReference>
<dbReference type="SUPFAM" id="SSF56091">
    <property type="entry name" value="DNA ligase/mRNA capping enzyme, catalytic domain"/>
    <property type="match status" value="1"/>
</dbReference>
<dbReference type="GO" id="GO:0005524">
    <property type="term" value="F:ATP binding"/>
    <property type="evidence" value="ECO:0007669"/>
    <property type="project" value="UniProtKB-KW"/>
</dbReference>
<sequence>MPFPYMHVVSLLNPLSDIATRKPPPKPAVLKARYSALITSWFDYHRPLFTATKLEPIALFSLLFPELRTDRVYNLREDGLVRVIARCLCLGVTRQQQLSNWRRDADGDLGKMVGRVMRAAENSPPCPGEEVTVEEIEKALEELASRSIFSSQSKRTPAGAATKGAHEILTPLFRRMSSSEGMWLTRAILKSYLPAVIPEKATMYAYHFLLPSLWGVQGDLRKCLEVLGGSVFRNFPPAPEKKDIRELLKGAGRLVRPEVGVRVGRVEFLKARSCKNVVALADGQRMSMERKYDGEYCQIHIDLSKGKDWIKIFSKSGRDSTQDRARIHGTVREALRILKPEERGFKQNCILEGEMVVYCEKEKRILEFYHLRSHISRSGVFIGTSADERPDFQNQHLMLILFDILLLDSQPYLSYSYDRRITALSTLIQPRPGYIELASRFEINFSNPIALDILREQFAHGITQRWEGFVLKPCEGPYLDLVGERRSAWIKLKKDYIRGMGDTADFAVVGAGFEAQRGRERAIGGWGFTTFFVGVLRNKEGVVRFGSRPAYHAVFHISYCISKPDLEHLKNLAYFRAKEYKKGTHLEEYDLEVAPNLPPIDVYFTTPLVFEVMGGGFDRPSNCDYYILRWPRVVKIHWDRDWRDAVGFDELQELAEEAIRMPKGRSTAVLEEEEERRWVKRLEQGDQGGKRKQRDEGASGTTPGRQASHAASPMEDVGGGKRRFMRRVVSDGEDSQQQSQSQDSEMETPPRSQQRESSWSPASSPSQQPREQSREQQPQRLLSSPQPLPQAPRNTQQAGKPLPSPPTSSAPVTAPPAQVPGPSIMTTLSPLPLPTPFLSSTARAPLHPLPTPSVINALPPPPAPHPPCPSPLHNATIFLIPSVHAQSRLSPLLALHKPKAVYFWTHLPSIYAATQAGLSSSPEASQLASITPSISPPGNGATAMTPPIESNVIAAGGDVVDGNGTGAGMGKIILLIDFRTPGTSKKFIAKILEKAGLEPGAAGIDCYDWRVVGHSDWKGERRLDLLDKDKEGENVDASGDGNGNIVAEKGGSRSGSGRRRKVDWDLFYMVSV</sequence>
<dbReference type="OrthoDB" id="2160351at2759"/>
<dbReference type="GO" id="GO:0006297">
    <property type="term" value="P:nucleotide-excision repair, DNA gap filling"/>
    <property type="evidence" value="ECO:0007669"/>
    <property type="project" value="TreeGrafter"/>
</dbReference>
<dbReference type="Gene3D" id="2.40.50.140">
    <property type="entry name" value="Nucleic acid-binding proteins"/>
    <property type="match status" value="1"/>
</dbReference>
<name>A0A3N4LVM7_9PEZI</name>
<gene>
    <name evidence="8" type="ORF">L211DRAFT_834636</name>
</gene>
<feature type="compositionally biased region" description="Pro residues" evidence="6">
    <location>
        <begin position="802"/>
        <end position="819"/>
    </location>
</feature>
<accession>A0A3N4LVM7</accession>
<dbReference type="InterPro" id="IPR012340">
    <property type="entry name" value="NA-bd_OB-fold"/>
</dbReference>
<feature type="compositionally biased region" description="Basic and acidic residues" evidence="6">
    <location>
        <begin position="675"/>
        <end position="684"/>
    </location>
</feature>
<dbReference type="GO" id="GO:0003910">
    <property type="term" value="F:DNA ligase (ATP) activity"/>
    <property type="evidence" value="ECO:0007669"/>
    <property type="project" value="InterPro"/>
</dbReference>
<dbReference type="PROSITE" id="PS50160">
    <property type="entry name" value="DNA_LIGASE_A3"/>
    <property type="match status" value="1"/>
</dbReference>
<dbReference type="AlphaFoldDB" id="A0A3N4LVM7"/>
<reference evidence="8 9" key="1">
    <citation type="journal article" date="2018" name="Nat. Ecol. Evol.">
        <title>Pezizomycetes genomes reveal the molecular basis of ectomycorrhizal truffle lifestyle.</title>
        <authorList>
            <person name="Murat C."/>
            <person name="Payen T."/>
            <person name="Noel B."/>
            <person name="Kuo A."/>
            <person name="Morin E."/>
            <person name="Chen J."/>
            <person name="Kohler A."/>
            <person name="Krizsan K."/>
            <person name="Balestrini R."/>
            <person name="Da Silva C."/>
            <person name="Montanini B."/>
            <person name="Hainaut M."/>
            <person name="Levati E."/>
            <person name="Barry K.W."/>
            <person name="Belfiori B."/>
            <person name="Cichocki N."/>
            <person name="Clum A."/>
            <person name="Dockter R.B."/>
            <person name="Fauchery L."/>
            <person name="Guy J."/>
            <person name="Iotti M."/>
            <person name="Le Tacon F."/>
            <person name="Lindquist E.A."/>
            <person name="Lipzen A."/>
            <person name="Malagnac F."/>
            <person name="Mello A."/>
            <person name="Molinier V."/>
            <person name="Miyauchi S."/>
            <person name="Poulain J."/>
            <person name="Riccioni C."/>
            <person name="Rubini A."/>
            <person name="Sitrit Y."/>
            <person name="Splivallo R."/>
            <person name="Traeger S."/>
            <person name="Wang M."/>
            <person name="Zifcakova L."/>
            <person name="Wipf D."/>
            <person name="Zambonelli A."/>
            <person name="Paolocci F."/>
            <person name="Nowrousian M."/>
            <person name="Ottonello S."/>
            <person name="Baldrian P."/>
            <person name="Spatafora J.W."/>
            <person name="Henrissat B."/>
            <person name="Nagy L.G."/>
            <person name="Aury J.M."/>
            <person name="Wincker P."/>
            <person name="Grigoriev I.V."/>
            <person name="Bonfante P."/>
            <person name="Martin F.M."/>
        </authorList>
    </citation>
    <scope>NUCLEOTIDE SEQUENCE [LARGE SCALE GENOMIC DNA]</scope>
    <source>
        <strain evidence="8 9">ATCC MYA-4762</strain>
    </source>
</reference>
<keyword evidence="3" id="KW-0547">Nucleotide-binding</keyword>
<dbReference type="Gene3D" id="3.30.470.30">
    <property type="entry name" value="DNA ligase/mRNA capping enzyme"/>
    <property type="match status" value="1"/>
</dbReference>
<dbReference type="PANTHER" id="PTHR45997">
    <property type="entry name" value="DNA LIGASE 4"/>
    <property type="match status" value="1"/>
</dbReference>
<keyword evidence="4" id="KW-0067">ATP-binding</keyword>
<dbReference type="GO" id="GO:0032807">
    <property type="term" value="C:DNA ligase IV complex"/>
    <property type="evidence" value="ECO:0007669"/>
    <property type="project" value="TreeGrafter"/>
</dbReference>
<dbReference type="Gene3D" id="1.10.3260.10">
    <property type="entry name" value="DNA ligase, ATP-dependent, N-terminal domain"/>
    <property type="match status" value="1"/>
</dbReference>
<dbReference type="InterPro" id="IPR012308">
    <property type="entry name" value="DNA_ligase_ATP-dep_N"/>
</dbReference>
<proteinExistence type="inferred from homology"/>
<dbReference type="Pfam" id="PF01068">
    <property type="entry name" value="DNA_ligase_A_M"/>
    <property type="match status" value="1"/>
</dbReference>
<dbReference type="SUPFAM" id="SSF50249">
    <property type="entry name" value="Nucleic acid-binding proteins"/>
    <property type="match status" value="1"/>
</dbReference>
<dbReference type="InterPro" id="IPR036599">
    <property type="entry name" value="DNA_ligase_N_sf"/>
</dbReference>
<dbReference type="STRING" id="1051890.A0A3N4LVM7"/>
<dbReference type="PANTHER" id="PTHR45997:SF2">
    <property type="entry name" value="ATP DEPENDENT DNA LIGASE DOMAIN PROTEIN (AFU_ORTHOLOGUE AFUA_5G02430)"/>
    <property type="match status" value="1"/>
</dbReference>
<dbReference type="EMBL" id="ML121532">
    <property type="protein sequence ID" value="RPB26964.1"/>
    <property type="molecule type" value="Genomic_DNA"/>
</dbReference>
<dbReference type="PRINTS" id="PR01217">
    <property type="entry name" value="PRICHEXTENSN"/>
</dbReference>
<evidence type="ECO:0000256" key="4">
    <source>
        <dbReference type="ARBA" id="ARBA00022840"/>
    </source>
</evidence>
<keyword evidence="9" id="KW-1185">Reference proteome</keyword>
<evidence type="ECO:0000313" key="8">
    <source>
        <dbReference type="EMBL" id="RPB26964.1"/>
    </source>
</evidence>
<evidence type="ECO:0000313" key="9">
    <source>
        <dbReference type="Proteomes" id="UP000267821"/>
    </source>
</evidence>
<evidence type="ECO:0000259" key="7">
    <source>
        <dbReference type="PROSITE" id="PS50160"/>
    </source>
</evidence>
<evidence type="ECO:0000256" key="2">
    <source>
        <dbReference type="ARBA" id="ARBA00022598"/>
    </source>
</evidence>
<comment type="similarity">
    <text evidence="1">Belongs to the ATP-dependent DNA ligase family.</text>
</comment>
<feature type="region of interest" description="Disordered" evidence="6">
    <location>
        <begin position="1031"/>
        <end position="1058"/>
    </location>
</feature>
<dbReference type="GO" id="GO:0006310">
    <property type="term" value="P:DNA recombination"/>
    <property type="evidence" value="ECO:0007669"/>
    <property type="project" value="InterPro"/>
</dbReference>
<dbReference type="InParanoid" id="A0A3N4LVM7"/>
<dbReference type="Proteomes" id="UP000267821">
    <property type="component" value="Unassembled WGS sequence"/>
</dbReference>
<evidence type="ECO:0000256" key="5">
    <source>
        <dbReference type="ARBA" id="ARBA00023242"/>
    </source>
</evidence>
<organism evidence="8 9">
    <name type="scientific">Terfezia boudieri ATCC MYA-4762</name>
    <dbReference type="NCBI Taxonomy" id="1051890"/>
    <lineage>
        <taxon>Eukaryota</taxon>
        <taxon>Fungi</taxon>
        <taxon>Dikarya</taxon>
        <taxon>Ascomycota</taxon>
        <taxon>Pezizomycotina</taxon>
        <taxon>Pezizomycetes</taxon>
        <taxon>Pezizales</taxon>
        <taxon>Pezizaceae</taxon>
        <taxon>Terfezia</taxon>
    </lineage>
</organism>
<feature type="region of interest" description="Disordered" evidence="6">
    <location>
        <begin position="664"/>
        <end position="828"/>
    </location>
</feature>
<keyword evidence="5" id="KW-0539">Nucleus</keyword>
<dbReference type="GO" id="GO:0006303">
    <property type="term" value="P:double-strand break repair via nonhomologous end joining"/>
    <property type="evidence" value="ECO:0007669"/>
    <property type="project" value="TreeGrafter"/>
</dbReference>
<feature type="domain" description="ATP-dependent DNA ligase family profile" evidence="7">
    <location>
        <begin position="390"/>
        <end position="525"/>
    </location>
</feature>
<evidence type="ECO:0000256" key="6">
    <source>
        <dbReference type="SAM" id="MobiDB-lite"/>
    </source>
</evidence>
<evidence type="ECO:0000256" key="3">
    <source>
        <dbReference type="ARBA" id="ARBA00022741"/>
    </source>
</evidence>
<dbReference type="Pfam" id="PF04675">
    <property type="entry name" value="DNA_ligase_A_N"/>
    <property type="match status" value="1"/>
</dbReference>
<evidence type="ECO:0000256" key="1">
    <source>
        <dbReference type="ARBA" id="ARBA00007572"/>
    </source>
</evidence>
<protein>
    <recommendedName>
        <fullName evidence="7">ATP-dependent DNA ligase family profile domain-containing protein</fullName>
    </recommendedName>
</protein>
<keyword evidence="2" id="KW-0436">Ligase</keyword>
<dbReference type="InterPro" id="IPR012310">
    <property type="entry name" value="DNA_ligase_ATP-dep_cent"/>
</dbReference>
<dbReference type="InterPro" id="IPR029710">
    <property type="entry name" value="LIG4"/>
</dbReference>